<sequence length="299" mass="33552">MNNVTLIIFFALLSAFARGGITVIDRYQMGYRKSSVVTVNFFNNLLSMILVTILFAVLLSKYGMGLNITLWMIVRMMIYATLVQAVAYGYSAIFKSVNILESVLLSKLTDFLIPLAIFGTTLYFNWQTYIVSVLSTFMVVGLFLSSKSDNRERYKILLKNFWIIGPLLVVQAALSPFLVHGLESIYSLIIFTICTIYFRFLFTLCGFIRQIKATHSLEFNLTIKIGFLYGSRAVLTLIAQIAFTLATSSSLSGIAWVFLNMTSLFSVVLAGMILKERTQLKDISTLIGIIILSVIANLF</sequence>
<evidence type="ECO:0008006" key="4">
    <source>
        <dbReference type="Google" id="ProtNLM"/>
    </source>
</evidence>
<evidence type="ECO:0000313" key="3">
    <source>
        <dbReference type="Proteomes" id="UP000650485"/>
    </source>
</evidence>
<comment type="caution">
    <text evidence="2">The sequence shown here is derived from an EMBL/GenBank/DDBJ whole genome shotgun (WGS) entry which is preliminary data.</text>
</comment>
<organism evidence="2 3">
    <name type="scientific">Weissella confusa</name>
    <name type="common">Lactobacillus confusus</name>
    <dbReference type="NCBI Taxonomy" id="1583"/>
    <lineage>
        <taxon>Bacteria</taxon>
        <taxon>Bacillati</taxon>
        <taxon>Bacillota</taxon>
        <taxon>Bacilli</taxon>
        <taxon>Lactobacillales</taxon>
        <taxon>Lactobacillaceae</taxon>
        <taxon>Weissella</taxon>
    </lineage>
</organism>
<keyword evidence="1" id="KW-0472">Membrane</keyword>
<name>A0A923SSY6_WEICO</name>
<dbReference type="Proteomes" id="UP000650485">
    <property type="component" value="Unassembled WGS sequence"/>
</dbReference>
<reference evidence="2" key="1">
    <citation type="submission" date="2020-08" db="EMBL/GenBank/DDBJ databases">
        <title>Complete genome sequence of Weissella confusa strain FS54 provides insights into metabolic potential.</title>
        <authorList>
            <person name="Fhoula I."/>
            <person name="Najjari A."/>
            <person name="Lekired A."/>
            <person name="Bessrour-Aouam N."/>
            <person name="Jaballah S."/>
            <person name="Klibi N."/>
            <person name="Ouzari H.-I."/>
        </authorList>
    </citation>
    <scope>NUCLEOTIDE SEQUENCE</scope>
    <source>
        <strain evidence="2">FS54</strain>
    </source>
</reference>
<feature type="transmembrane region" description="Helical" evidence="1">
    <location>
        <begin position="253"/>
        <end position="273"/>
    </location>
</feature>
<keyword evidence="1" id="KW-0812">Transmembrane</keyword>
<dbReference type="AlphaFoldDB" id="A0A923SSY6"/>
<evidence type="ECO:0000256" key="1">
    <source>
        <dbReference type="SAM" id="Phobius"/>
    </source>
</evidence>
<feature type="transmembrane region" description="Helical" evidence="1">
    <location>
        <begin position="72"/>
        <end position="91"/>
    </location>
</feature>
<feature type="transmembrane region" description="Helical" evidence="1">
    <location>
        <begin position="111"/>
        <end position="144"/>
    </location>
</feature>
<keyword evidence="1" id="KW-1133">Transmembrane helix</keyword>
<feature type="transmembrane region" description="Helical" evidence="1">
    <location>
        <begin position="156"/>
        <end position="179"/>
    </location>
</feature>
<gene>
    <name evidence="2" type="ORF">H7R52_06780</name>
</gene>
<feature type="transmembrane region" description="Helical" evidence="1">
    <location>
        <begin position="41"/>
        <end position="60"/>
    </location>
</feature>
<protein>
    <recommendedName>
        <fullName evidence="4">EamA domain-containing protein</fullName>
    </recommendedName>
</protein>
<feature type="transmembrane region" description="Helical" evidence="1">
    <location>
        <begin position="185"/>
        <end position="208"/>
    </location>
</feature>
<dbReference type="EMBL" id="JACSZT010000004">
    <property type="protein sequence ID" value="MBC6498502.1"/>
    <property type="molecule type" value="Genomic_DNA"/>
</dbReference>
<accession>A0A923SSY6</accession>
<evidence type="ECO:0000313" key="2">
    <source>
        <dbReference type="EMBL" id="MBC6498502.1"/>
    </source>
</evidence>
<feature type="transmembrane region" description="Helical" evidence="1">
    <location>
        <begin position="229"/>
        <end position="247"/>
    </location>
</feature>
<proteinExistence type="predicted"/>